<evidence type="ECO:0000256" key="4">
    <source>
        <dbReference type="RuleBase" id="RU003939"/>
    </source>
</evidence>
<dbReference type="GO" id="GO:0030527">
    <property type="term" value="F:structural constituent of chromatin"/>
    <property type="evidence" value="ECO:0007669"/>
    <property type="project" value="InterPro"/>
</dbReference>
<evidence type="ECO:0000313" key="6">
    <source>
        <dbReference type="Proteomes" id="UP000002774"/>
    </source>
</evidence>
<proteinExistence type="inferred from homology"/>
<dbReference type="Pfam" id="PF00216">
    <property type="entry name" value="Bac_DNA_binding"/>
    <property type="match status" value="1"/>
</dbReference>
<accession>H1YIL0</accession>
<organism evidence="5 6">
    <name type="scientific">Mucilaginibacter paludis DSM 18603</name>
    <dbReference type="NCBI Taxonomy" id="714943"/>
    <lineage>
        <taxon>Bacteria</taxon>
        <taxon>Pseudomonadati</taxon>
        <taxon>Bacteroidota</taxon>
        <taxon>Sphingobacteriia</taxon>
        <taxon>Sphingobacteriales</taxon>
        <taxon>Sphingobacteriaceae</taxon>
        <taxon>Mucilaginibacter</taxon>
    </lineage>
</organism>
<evidence type="ECO:0000256" key="1">
    <source>
        <dbReference type="ARBA" id="ARBA00010529"/>
    </source>
</evidence>
<dbReference type="OrthoDB" id="9799835at2"/>
<evidence type="ECO:0000256" key="2">
    <source>
        <dbReference type="ARBA" id="ARBA00023067"/>
    </source>
</evidence>
<dbReference type="Proteomes" id="UP000002774">
    <property type="component" value="Chromosome"/>
</dbReference>
<dbReference type="InterPro" id="IPR000119">
    <property type="entry name" value="Hist_DNA-bd"/>
</dbReference>
<dbReference type="eggNOG" id="COG0776">
    <property type="taxonomic scope" value="Bacteria"/>
</dbReference>
<dbReference type="GO" id="GO:0005829">
    <property type="term" value="C:cytosol"/>
    <property type="evidence" value="ECO:0007669"/>
    <property type="project" value="TreeGrafter"/>
</dbReference>
<evidence type="ECO:0000313" key="5">
    <source>
        <dbReference type="EMBL" id="EHQ26576.1"/>
    </source>
</evidence>
<comment type="similarity">
    <text evidence="1 4">Belongs to the bacterial histone-like protein family.</text>
</comment>
<keyword evidence="3 5" id="KW-0238">DNA-binding</keyword>
<dbReference type="SMART" id="SM00411">
    <property type="entry name" value="BHL"/>
    <property type="match status" value="1"/>
</dbReference>
<evidence type="ECO:0000256" key="3">
    <source>
        <dbReference type="ARBA" id="ARBA00023125"/>
    </source>
</evidence>
<dbReference type="PANTHER" id="PTHR33175:SF3">
    <property type="entry name" value="DNA-BINDING PROTEIN HU-BETA"/>
    <property type="match status" value="1"/>
</dbReference>
<dbReference type="CDD" id="cd13836">
    <property type="entry name" value="IHF_B"/>
    <property type="match status" value="1"/>
</dbReference>
<reference evidence="5" key="1">
    <citation type="submission" date="2011-09" db="EMBL/GenBank/DDBJ databases">
        <title>The permanent draft genome of Mucilaginibacter paludis DSM 18603.</title>
        <authorList>
            <consortium name="US DOE Joint Genome Institute (JGI-PGF)"/>
            <person name="Lucas S."/>
            <person name="Han J."/>
            <person name="Lapidus A."/>
            <person name="Bruce D."/>
            <person name="Goodwin L."/>
            <person name="Pitluck S."/>
            <person name="Peters L."/>
            <person name="Kyrpides N."/>
            <person name="Mavromatis K."/>
            <person name="Ivanova N."/>
            <person name="Mikhailova N."/>
            <person name="Held B."/>
            <person name="Detter J.C."/>
            <person name="Tapia R."/>
            <person name="Han C."/>
            <person name="Land M."/>
            <person name="Hauser L."/>
            <person name="Markowitz V."/>
            <person name="Cheng J.-F."/>
            <person name="Hugenholtz P."/>
            <person name="Woyke T."/>
            <person name="Wu D."/>
            <person name="Tindall B."/>
            <person name="Brambilla E."/>
            <person name="Klenk H.-P."/>
            <person name="Eisen J.A."/>
        </authorList>
    </citation>
    <scope>NUCLEOTIDE SEQUENCE [LARGE SCALE GENOMIC DNA]</scope>
    <source>
        <strain evidence="5">DSM 18603</strain>
    </source>
</reference>
<dbReference type="AlphaFoldDB" id="H1YIL0"/>
<dbReference type="PRINTS" id="PR01727">
    <property type="entry name" value="DNABINDINGHU"/>
</dbReference>
<gene>
    <name evidence="5" type="ORF">Mucpa_2454</name>
</gene>
<dbReference type="Gene3D" id="4.10.520.10">
    <property type="entry name" value="IHF-like DNA-binding proteins"/>
    <property type="match status" value="1"/>
</dbReference>
<dbReference type="SUPFAM" id="SSF47729">
    <property type="entry name" value="IHF-like DNA-binding proteins"/>
    <property type="match status" value="1"/>
</dbReference>
<dbReference type="RefSeq" id="WP_008506679.1">
    <property type="nucleotide sequence ID" value="NZ_CM001403.1"/>
</dbReference>
<dbReference type="HOGENOM" id="CLU_105066_2_3_10"/>
<sequence>MTKADVIAGITAKTGKGKEATETIIDAFFEVVQSSLTNGEDVFVRGFGTFLVKKRAAKIGRNITKNTAVQIPESYIPAFRPGDEFKNKVKAAVRSGVLIES</sequence>
<name>H1YIL0_9SPHI</name>
<dbReference type="GO" id="GO:0003677">
    <property type="term" value="F:DNA binding"/>
    <property type="evidence" value="ECO:0007669"/>
    <property type="project" value="UniProtKB-KW"/>
</dbReference>
<keyword evidence="2" id="KW-0226">DNA condensation</keyword>
<dbReference type="PANTHER" id="PTHR33175">
    <property type="entry name" value="DNA-BINDING PROTEIN HU"/>
    <property type="match status" value="1"/>
</dbReference>
<dbReference type="GO" id="GO:0030261">
    <property type="term" value="P:chromosome condensation"/>
    <property type="evidence" value="ECO:0007669"/>
    <property type="project" value="UniProtKB-KW"/>
</dbReference>
<keyword evidence="6" id="KW-1185">Reference proteome</keyword>
<dbReference type="InterPro" id="IPR010992">
    <property type="entry name" value="IHF-like_DNA-bd_dom_sf"/>
</dbReference>
<dbReference type="EMBL" id="CM001403">
    <property type="protein sequence ID" value="EHQ26576.1"/>
    <property type="molecule type" value="Genomic_DNA"/>
</dbReference>
<protein>
    <submittedName>
        <fullName evidence="5">Histone family protein DNA-binding protein</fullName>
    </submittedName>
</protein>
<dbReference type="STRING" id="714943.Mucpa_2454"/>